<organism evidence="1 2">
    <name type="scientific">Purpureocillium lilacinum</name>
    <name type="common">Paecilomyces lilacinus</name>
    <dbReference type="NCBI Taxonomy" id="33203"/>
    <lineage>
        <taxon>Eukaryota</taxon>
        <taxon>Fungi</taxon>
        <taxon>Dikarya</taxon>
        <taxon>Ascomycota</taxon>
        <taxon>Pezizomycotina</taxon>
        <taxon>Sordariomycetes</taxon>
        <taxon>Hypocreomycetidae</taxon>
        <taxon>Hypocreales</taxon>
        <taxon>Ophiocordycipitaceae</taxon>
        <taxon>Purpureocillium</taxon>
    </lineage>
</organism>
<gene>
    <name evidence="1" type="ORF">ACCO45_007412</name>
</gene>
<evidence type="ECO:0000313" key="1">
    <source>
        <dbReference type="EMBL" id="KAL3959250.1"/>
    </source>
</evidence>
<accession>A0ACC4DSC1</accession>
<protein>
    <submittedName>
        <fullName evidence="1">Uncharacterized protein</fullName>
    </submittedName>
</protein>
<proteinExistence type="predicted"/>
<dbReference type="EMBL" id="JBGNUJ010000006">
    <property type="protein sequence ID" value="KAL3959250.1"/>
    <property type="molecule type" value="Genomic_DNA"/>
</dbReference>
<sequence>MLAQMAARTYWAAASKVTTTTAAAHAPSSASKSSRRNGGQCPPDGRDWTTRNLRAMQSRRQAERSCQWARRARASAERTWMTGQREQNPEGYVRHDGAAWNCAPPGVKLGPPGAAETTRAWHQGQ</sequence>
<keyword evidence="2" id="KW-1185">Reference proteome</keyword>
<evidence type="ECO:0000313" key="2">
    <source>
        <dbReference type="Proteomes" id="UP001638806"/>
    </source>
</evidence>
<dbReference type="Proteomes" id="UP001638806">
    <property type="component" value="Unassembled WGS sequence"/>
</dbReference>
<reference evidence="1" key="1">
    <citation type="submission" date="2024-12" db="EMBL/GenBank/DDBJ databases">
        <title>Comparative genomics and development of molecular markers within Purpureocillium lilacinum and among Purpureocillium species.</title>
        <authorList>
            <person name="Yeh Z.-Y."/>
            <person name="Ni N.-T."/>
            <person name="Lo P.-H."/>
            <person name="Mushyakhwo K."/>
            <person name="Lin C.-F."/>
            <person name="Nai Y.-S."/>
        </authorList>
    </citation>
    <scope>NUCLEOTIDE SEQUENCE</scope>
    <source>
        <strain evidence="1">NCHU-NPUST-175</strain>
    </source>
</reference>
<name>A0ACC4DSC1_PURLI</name>
<comment type="caution">
    <text evidence="1">The sequence shown here is derived from an EMBL/GenBank/DDBJ whole genome shotgun (WGS) entry which is preliminary data.</text>
</comment>